<dbReference type="AlphaFoldDB" id="A0A8J2WMZ0"/>
<keyword evidence="2" id="KW-1185">Reference proteome</keyword>
<comment type="caution">
    <text evidence="1">The sequence shown here is derived from an EMBL/GenBank/DDBJ whole genome shotgun (WGS) entry which is preliminary data.</text>
</comment>
<evidence type="ECO:0000313" key="2">
    <source>
        <dbReference type="Proteomes" id="UP000789595"/>
    </source>
</evidence>
<evidence type="ECO:0000313" key="1">
    <source>
        <dbReference type="EMBL" id="CAH0373635.1"/>
    </source>
</evidence>
<sequence length="132" mass="15125">MVGMVGDLPPPRRRSEAALRPQRHCLEIEQFAFGSPRANIGWVTNVLMDRRSRLTRRPFRTKRLVTHPQDHALIRFRRQPKMGPRRCILRRFFAGFSIAILSRYGLALPRGATTLNGCVKAICTPFCDIVLV</sequence>
<dbReference type="Proteomes" id="UP000789595">
    <property type="component" value="Unassembled WGS sequence"/>
</dbReference>
<name>A0A8J2WMZ0_9STRA</name>
<gene>
    <name evidence="1" type="ORF">PECAL_4P08530</name>
</gene>
<accession>A0A8J2WMZ0</accession>
<protein>
    <submittedName>
        <fullName evidence="1">Uncharacterized protein</fullName>
    </submittedName>
</protein>
<proteinExistence type="predicted"/>
<dbReference type="EMBL" id="CAKKNE010000004">
    <property type="protein sequence ID" value="CAH0373635.1"/>
    <property type="molecule type" value="Genomic_DNA"/>
</dbReference>
<organism evidence="1 2">
    <name type="scientific">Pelagomonas calceolata</name>
    <dbReference type="NCBI Taxonomy" id="35677"/>
    <lineage>
        <taxon>Eukaryota</taxon>
        <taxon>Sar</taxon>
        <taxon>Stramenopiles</taxon>
        <taxon>Ochrophyta</taxon>
        <taxon>Pelagophyceae</taxon>
        <taxon>Pelagomonadales</taxon>
        <taxon>Pelagomonadaceae</taxon>
        <taxon>Pelagomonas</taxon>
    </lineage>
</organism>
<reference evidence="1" key="1">
    <citation type="submission" date="2021-11" db="EMBL/GenBank/DDBJ databases">
        <authorList>
            <consortium name="Genoscope - CEA"/>
            <person name="William W."/>
        </authorList>
    </citation>
    <scope>NUCLEOTIDE SEQUENCE</scope>
</reference>